<evidence type="ECO:0000313" key="1">
    <source>
        <dbReference type="EMBL" id="RDV26565.1"/>
    </source>
</evidence>
<sequence>MKSNESLFQDAFDGLETPSDFGALTQGNIKALYPEIFIKNTSKSRRARLASTKVSKTIVKVFDEQAYQNSAKFYSDALIRYRYSSKFYRVCRKLAATVFKKIFLNNEAMGKDIQTILASELFDSEWYRNQYGIDGSPSDIAKHYLLDGYTRLNDPSPHFSTKAYLEANSDVATSPINPLVHYLNHGFQEKRKIVQALGGVSRNA</sequence>
<dbReference type="Proteomes" id="UP000256561">
    <property type="component" value="Unassembled WGS sequence"/>
</dbReference>
<gene>
    <name evidence="1" type="ORF">DXV75_06100</name>
</gene>
<reference evidence="2" key="1">
    <citation type="submission" date="2018-08" db="EMBL/GenBank/DDBJ databases">
        <authorList>
            <person name="Zhang J."/>
            <person name="Du Z.-J."/>
        </authorList>
    </citation>
    <scope>NUCLEOTIDE SEQUENCE [LARGE SCALE GENOMIC DNA]</scope>
    <source>
        <strain evidence="2">KCTC 52655</strain>
    </source>
</reference>
<accession>A0A3D8M9U6</accession>
<organism evidence="1 2">
    <name type="scientific">Alteromonas aestuariivivens</name>
    <dbReference type="NCBI Taxonomy" id="1938339"/>
    <lineage>
        <taxon>Bacteria</taxon>
        <taxon>Pseudomonadati</taxon>
        <taxon>Pseudomonadota</taxon>
        <taxon>Gammaproteobacteria</taxon>
        <taxon>Alteromonadales</taxon>
        <taxon>Alteromonadaceae</taxon>
        <taxon>Alteromonas/Salinimonas group</taxon>
        <taxon>Alteromonas</taxon>
    </lineage>
</organism>
<comment type="caution">
    <text evidence="1">The sequence shown here is derived from an EMBL/GenBank/DDBJ whole genome shotgun (WGS) entry which is preliminary data.</text>
</comment>
<dbReference type="EMBL" id="QRHA01000004">
    <property type="protein sequence ID" value="RDV26565.1"/>
    <property type="molecule type" value="Genomic_DNA"/>
</dbReference>
<dbReference type="AlphaFoldDB" id="A0A3D8M9U6"/>
<dbReference type="OrthoDB" id="7068720at2"/>
<dbReference type="RefSeq" id="WP_115592519.1">
    <property type="nucleotide sequence ID" value="NZ_QRHA01000004.1"/>
</dbReference>
<proteinExistence type="predicted"/>
<evidence type="ECO:0000313" key="2">
    <source>
        <dbReference type="Proteomes" id="UP000256561"/>
    </source>
</evidence>
<keyword evidence="2" id="KW-1185">Reference proteome</keyword>
<protein>
    <submittedName>
        <fullName evidence="1">Uncharacterized protein</fullName>
    </submittedName>
</protein>
<name>A0A3D8M9U6_9ALTE</name>